<name>A0AAD8RV11_LOLMU</name>
<protein>
    <recommendedName>
        <fullName evidence="2">F-box domain-containing protein</fullName>
    </recommendedName>
</protein>
<dbReference type="SUPFAM" id="SSF81383">
    <property type="entry name" value="F-box domain"/>
    <property type="match status" value="1"/>
</dbReference>
<gene>
    <name evidence="3" type="ORF">QYE76_005988</name>
</gene>
<evidence type="ECO:0000313" key="3">
    <source>
        <dbReference type="EMBL" id="KAK1631673.1"/>
    </source>
</evidence>
<dbReference type="PANTHER" id="PTHR31672:SF13">
    <property type="entry name" value="F-BOX PROTEIN CPR30-LIKE"/>
    <property type="match status" value="1"/>
</dbReference>
<feature type="region of interest" description="Disordered" evidence="1">
    <location>
        <begin position="283"/>
        <end position="303"/>
    </location>
</feature>
<dbReference type="Gene3D" id="1.20.1280.50">
    <property type="match status" value="1"/>
</dbReference>
<dbReference type="InterPro" id="IPR017451">
    <property type="entry name" value="F-box-assoc_interact_dom"/>
</dbReference>
<sequence>MVPEEARSNNKRQKDEHTIYCLPSDIIERVFLTLPFRTLLRCARVCKQWRNFIHDPEFVASQLQHAPQYALLFSPQETVSRQRCPSDAILVDEALSQSTCGVPVIGPDEFLFGSCNGLLALYTKTSTIKIANFSTGQCLHLEKPVKNLRGDHFSLYTFGFHPATKQYKITHFLRDCTQTGQPHNDNVSVIQVYTLGDEKWKDIPTPIALNLNSVRNSGVVNNDGTLYWLTEDMIANCRHAIMSFDMSEEFFARIQLPEVLQDCAHGYPRRYWIREIDGLEAANPRGPRGGQADLGQPIAAASPDGVPPGRAGFRVYKRARRTVLRIALPASLPRRMLPRIALGVEGTR</sequence>
<dbReference type="InterPro" id="IPR050796">
    <property type="entry name" value="SCF_F-box_component"/>
</dbReference>
<dbReference type="Pfam" id="PF08268">
    <property type="entry name" value="FBA_3"/>
    <property type="match status" value="1"/>
</dbReference>
<dbReference type="Proteomes" id="UP001231189">
    <property type="component" value="Unassembled WGS sequence"/>
</dbReference>
<evidence type="ECO:0000313" key="4">
    <source>
        <dbReference type="Proteomes" id="UP001231189"/>
    </source>
</evidence>
<dbReference type="PANTHER" id="PTHR31672">
    <property type="entry name" value="BNACNNG10540D PROTEIN"/>
    <property type="match status" value="1"/>
</dbReference>
<keyword evidence="4" id="KW-1185">Reference proteome</keyword>
<feature type="domain" description="F-box" evidence="2">
    <location>
        <begin position="16"/>
        <end position="63"/>
    </location>
</feature>
<dbReference type="Pfam" id="PF00646">
    <property type="entry name" value="F-box"/>
    <property type="match status" value="1"/>
</dbReference>
<dbReference type="SMART" id="SM00256">
    <property type="entry name" value="FBOX"/>
    <property type="match status" value="1"/>
</dbReference>
<accession>A0AAD8RV11</accession>
<dbReference type="InterPro" id="IPR036047">
    <property type="entry name" value="F-box-like_dom_sf"/>
</dbReference>
<organism evidence="3 4">
    <name type="scientific">Lolium multiflorum</name>
    <name type="common">Italian ryegrass</name>
    <name type="synonym">Lolium perenne subsp. multiflorum</name>
    <dbReference type="NCBI Taxonomy" id="4521"/>
    <lineage>
        <taxon>Eukaryota</taxon>
        <taxon>Viridiplantae</taxon>
        <taxon>Streptophyta</taxon>
        <taxon>Embryophyta</taxon>
        <taxon>Tracheophyta</taxon>
        <taxon>Spermatophyta</taxon>
        <taxon>Magnoliopsida</taxon>
        <taxon>Liliopsida</taxon>
        <taxon>Poales</taxon>
        <taxon>Poaceae</taxon>
        <taxon>BOP clade</taxon>
        <taxon>Pooideae</taxon>
        <taxon>Poodae</taxon>
        <taxon>Poeae</taxon>
        <taxon>Poeae Chloroplast Group 2 (Poeae type)</taxon>
        <taxon>Loliodinae</taxon>
        <taxon>Loliinae</taxon>
        <taxon>Lolium</taxon>
    </lineage>
</organism>
<dbReference type="InterPro" id="IPR013187">
    <property type="entry name" value="F-box-assoc_dom_typ3"/>
</dbReference>
<reference evidence="3" key="1">
    <citation type="submission" date="2023-07" db="EMBL/GenBank/DDBJ databases">
        <title>A chromosome-level genome assembly of Lolium multiflorum.</title>
        <authorList>
            <person name="Chen Y."/>
            <person name="Copetti D."/>
            <person name="Kolliker R."/>
            <person name="Studer B."/>
        </authorList>
    </citation>
    <scope>NUCLEOTIDE SEQUENCE</scope>
    <source>
        <strain evidence="3">02402/16</strain>
        <tissue evidence="3">Leaf</tissue>
    </source>
</reference>
<evidence type="ECO:0000256" key="1">
    <source>
        <dbReference type="SAM" id="MobiDB-lite"/>
    </source>
</evidence>
<comment type="caution">
    <text evidence="3">The sequence shown here is derived from an EMBL/GenBank/DDBJ whole genome shotgun (WGS) entry which is preliminary data.</text>
</comment>
<proteinExistence type="predicted"/>
<dbReference type="PROSITE" id="PS50181">
    <property type="entry name" value="FBOX"/>
    <property type="match status" value="1"/>
</dbReference>
<evidence type="ECO:0000259" key="2">
    <source>
        <dbReference type="PROSITE" id="PS50181"/>
    </source>
</evidence>
<dbReference type="EMBL" id="JAUUTY010000005">
    <property type="protein sequence ID" value="KAK1631673.1"/>
    <property type="molecule type" value="Genomic_DNA"/>
</dbReference>
<dbReference type="AlphaFoldDB" id="A0AAD8RV11"/>
<dbReference type="NCBIfam" id="TIGR01640">
    <property type="entry name" value="F_box_assoc_1"/>
    <property type="match status" value="1"/>
</dbReference>
<dbReference type="InterPro" id="IPR001810">
    <property type="entry name" value="F-box_dom"/>
</dbReference>